<gene>
    <name evidence="2" type="ORF">C5L39_07180</name>
</gene>
<feature type="transmembrane region" description="Helical" evidence="1">
    <location>
        <begin position="380"/>
        <end position="401"/>
    </location>
</feature>
<name>A0A3M8K504_9CORY</name>
<dbReference type="RefSeq" id="WP_123048234.1">
    <property type="nucleotide sequence ID" value="NZ_PTJO01000005.1"/>
</dbReference>
<keyword evidence="3" id="KW-1185">Reference proteome</keyword>
<feature type="transmembrane region" description="Helical" evidence="1">
    <location>
        <begin position="218"/>
        <end position="236"/>
    </location>
</feature>
<feature type="transmembrane region" description="Helical" evidence="1">
    <location>
        <begin position="413"/>
        <end position="432"/>
    </location>
</feature>
<dbReference type="OrthoDB" id="4410645at2"/>
<dbReference type="Pfam" id="PF10101">
    <property type="entry name" value="DUF2339"/>
    <property type="match status" value="1"/>
</dbReference>
<keyword evidence="1" id="KW-0472">Membrane</keyword>
<protein>
    <recommendedName>
        <fullName evidence="4">DUF2339 domain-containing protein</fullName>
    </recommendedName>
</protein>
<feature type="transmembrane region" description="Helical" evidence="1">
    <location>
        <begin position="596"/>
        <end position="615"/>
    </location>
</feature>
<dbReference type="AlphaFoldDB" id="A0A3M8K504"/>
<accession>A0A3M8K504</accession>
<keyword evidence="1" id="KW-1133">Transmembrane helix</keyword>
<dbReference type="PANTHER" id="PTHR38434">
    <property type="entry name" value="BLL2549 PROTEIN"/>
    <property type="match status" value="1"/>
</dbReference>
<organism evidence="2 3">
    <name type="scientific">Corynebacterium alimapuense</name>
    <dbReference type="NCBI Taxonomy" id="1576874"/>
    <lineage>
        <taxon>Bacteria</taxon>
        <taxon>Bacillati</taxon>
        <taxon>Actinomycetota</taxon>
        <taxon>Actinomycetes</taxon>
        <taxon>Mycobacteriales</taxon>
        <taxon>Corynebacteriaceae</taxon>
        <taxon>Corynebacterium</taxon>
    </lineage>
</organism>
<dbReference type="EMBL" id="PTJO01000005">
    <property type="protein sequence ID" value="RNE48303.1"/>
    <property type="molecule type" value="Genomic_DNA"/>
</dbReference>
<evidence type="ECO:0000313" key="3">
    <source>
        <dbReference type="Proteomes" id="UP000266975"/>
    </source>
</evidence>
<sequence>MDHRHQESMDLRIALARIEAAEVALSDAHRSLSDVISREDAPTPKPVVASVDITDATPTEVVASVASATSVPSAEVQDHPTAVAAPATAEPGHRLKAPVSMETKVLRVIAVLGTLITVAGVGFVVNLAIQQGLLGPLARVLMAIALSMLLLGAALWLEKYRGHSAGVGALAVTSLLISVLVVYSLVRILDWWSEIAGTIALFAVWLAYLMLAKQRHWWIVMTGMGVVAIPIVDGFLLPEVPATWPVALLPLILLGFTFRTKYPVPRIIVAIASLLLQAQLLSWMDTDFRNTGIIIAVVTALAFATVSLSDSQDLRTGRFTGVITPMLLLLLSAVAASGPKYLNSPGDSLVVWLLIPAMIGLIALGHFYRHSNHPKTKQLARILELVSWCATAVTFLIVWLLSPPLGAEERTNATVVVVLFFLAASVTIVWLSRHPVSQNKALPWLFWMGAALIITFSLGHNVLAGTPLWLTDQVALLQALLITLFLGVLVSHQRVISEFDTWIQIVFAVLGLYLSMIAIVTASTWAGNVLGGSNGMWLGYFIGHATVSVLWMAMAAWILLAPSTLSDRVSLGAGVVLAAAGVIKLVFFDLEALDGLPRAVAFLASGLALLAMASLRSRRKAQSTSAKN</sequence>
<feature type="transmembrane region" description="Helical" evidence="1">
    <location>
        <begin position="469"/>
        <end position="490"/>
    </location>
</feature>
<feature type="transmembrane region" description="Helical" evidence="1">
    <location>
        <begin position="164"/>
        <end position="185"/>
    </location>
</feature>
<feature type="transmembrane region" description="Helical" evidence="1">
    <location>
        <begin position="502"/>
        <end position="525"/>
    </location>
</feature>
<feature type="transmembrane region" description="Helical" evidence="1">
    <location>
        <begin position="537"/>
        <end position="559"/>
    </location>
</feature>
<evidence type="ECO:0000313" key="2">
    <source>
        <dbReference type="EMBL" id="RNE48303.1"/>
    </source>
</evidence>
<feature type="transmembrane region" description="Helical" evidence="1">
    <location>
        <begin position="319"/>
        <end position="337"/>
    </location>
</feature>
<evidence type="ECO:0008006" key="4">
    <source>
        <dbReference type="Google" id="ProtNLM"/>
    </source>
</evidence>
<feature type="transmembrane region" description="Helical" evidence="1">
    <location>
        <begin position="290"/>
        <end position="307"/>
    </location>
</feature>
<feature type="transmembrane region" description="Helical" evidence="1">
    <location>
        <begin position="571"/>
        <end position="590"/>
    </location>
</feature>
<proteinExistence type="predicted"/>
<feature type="transmembrane region" description="Helical" evidence="1">
    <location>
        <begin position="242"/>
        <end position="260"/>
    </location>
</feature>
<feature type="transmembrane region" description="Helical" evidence="1">
    <location>
        <begin position="105"/>
        <end position="125"/>
    </location>
</feature>
<dbReference type="PANTHER" id="PTHR38434:SF1">
    <property type="entry name" value="BLL2549 PROTEIN"/>
    <property type="match status" value="1"/>
</dbReference>
<feature type="transmembrane region" description="Helical" evidence="1">
    <location>
        <begin position="349"/>
        <end position="368"/>
    </location>
</feature>
<feature type="transmembrane region" description="Helical" evidence="1">
    <location>
        <begin position="267"/>
        <end position="284"/>
    </location>
</feature>
<feature type="transmembrane region" description="Helical" evidence="1">
    <location>
        <begin position="137"/>
        <end position="157"/>
    </location>
</feature>
<dbReference type="InterPro" id="IPR019286">
    <property type="entry name" value="DUF2339_TM"/>
</dbReference>
<feature type="transmembrane region" description="Helical" evidence="1">
    <location>
        <begin position="191"/>
        <end position="211"/>
    </location>
</feature>
<feature type="transmembrane region" description="Helical" evidence="1">
    <location>
        <begin position="444"/>
        <end position="463"/>
    </location>
</feature>
<reference evidence="2 3" key="1">
    <citation type="submission" date="2018-02" db="EMBL/GenBank/DDBJ databases">
        <title>Corynebacterium alimpuense sp. nov., a marine obligate actinomycete isolated from sediments of Valparaiso bay, Chile.</title>
        <authorList>
            <person name="Claverias F."/>
            <person name="Gonzales-Siles L."/>
            <person name="Salva-Serra F."/>
            <person name="Inganaes E."/>
            <person name="Molin K."/>
            <person name="Cumsille A."/>
            <person name="Undabarrena A."/>
            <person name="Couve E."/>
            <person name="Moore E.R.B."/>
            <person name="Gomila M."/>
            <person name="Camara B."/>
        </authorList>
    </citation>
    <scope>NUCLEOTIDE SEQUENCE [LARGE SCALE GENOMIC DNA]</scope>
    <source>
        <strain evidence="2 3">CCUG 69366</strain>
    </source>
</reference>
<dbReference type="Proteomes" id="UP000266975">
    <property type="component" value="Unassembled WGS sequence"/>
</dbReference>
<evidence type="ECO:0000256" key="1">
    <source>
        <dbReference type="SAM" id="Phobius"/>
    </source>
</evidence>
<keyword evidence="1" id="KW-0812">Transmembrane</keyword>
<comment type="caution">
    <text evidence="2">The sequence shown here is derived from an EMBL/GenBank/DDBJ whole genome shotgun (WGS) entry which is preliminary data.</text>
</comment>